<dbReference type="GO" id="GO:0005576">
    <property type="term" value="C:extracellular region"/>
    <property type="evidence" value="ECO:0007669"/>
    <property type="project" value="UniProtKB-SubCell"/>
</dbReference>
<evidence type="ECO:0000313" key="6">
    <source>
        <dbReference type="EMBL" id="KAK3084793.1"/>
    </source>
</evidence>
<dbReference type="PANTHER" id="PTHR22923">
    <property type="entry name" value="CEREBELLIN-RELATED"/>
    <property type="match status" value="1"/>
</dbReference>
<dbReference type="Gene3D" id="2.60.120.40">
    <property type="match status" value="1"/>
</dbReference>
<comment type="subcellular location">
    <subcellularLocation>
        <location evidence="1">Secreted</location>
    </subcellularLocation>
</comment>
<organism evidence="6 7">
    <name type="scientific">Pinctada imbricata</name>
    <name type="common">Atlantic pearl-oyster</name>
    <name type="synonym">Pinctada martensii</name>
    <dbReference type="NCBI Taxonomy" id="66713"/>
    <lineage>
        <taxon>Eukaryota</taxon>
        <taxon>Metazoa</taxon>
        <taxon>Spiralia</taxon>
        <taxon>Lophotrochozoa</taxon>
        <taxon>Mollusca</taxon>
        <taxon>Bivalvia</taxon>
        <taxon>Autobranchia</taxon>
        <taxon>Pteriomorphia</taxon>
        <taxon>Pterioida</taxon>
        <taxon>Pterioidea</taxon>
        <taxon>Pteriidae</taxon>
        <taxon>Pinctada</taxon>
    </lineage>
</organism>
<feature type="signal peptide" evidence="4">
    <location>
        <begin position="1"/>
        <end position="17"/>
    </location>
</feature>
<dbReference type="PANTHER" id="PTHR22923:SF116">
    <property type="entry name" value="C1Q DOMAIN-CONTAINING PROTEIN"/>
    <property type="match status" value="1"/>
</dbReference>
<reference evidence="6" key="1">
    <citation type="submission" date="2019-08" db="EMBL/GenBank/DDBJ databases">
        <title>The improved chromosome-level genome for the pearl oyster Pinctada fucata martensii using PacBio sequencing and Hi-C.</title>
        <authorList>
            <person name="Zheng Z."/>
        </authorList>
    </citation>
    <scope>NUCLEOTIDE SEQUENCE</scope>
    <source>
        <strain evidence="6">ZZ-2019</strain>
        <tissue evidence="6">Adductor muscle</tissue>
    </source>
</reference>
<dbReference type="InterPro" id="IPR001073">
    <property type="entry name" value="C1q_dom"/>
</dbReference>
<dbReference type="Proteomes" id="UP001186944">
    <property type="component" value="Unassembled WGS sequence"/>
</dbReference>
<feature type="chain" id="PRO_5041656717" description="C1q domain-containing protein" evidence="4">
    <location>
        <begin position="18"/>
        <end position="143"/>
    </location>
</feature>
<dbReference type="EMBL" id="VSWD01000013">
    <property type="protein sequence ID" value="KAK3084793.1"/>
    <property type="molecule type" value="Genomic_DNA"/>
</dbReference>
<keyword evidence="7" id="KW-1185">Reference proteome</keyword>
<evidence type="ECO:0000256" key="4">
    <source>
        <dbReference type="SAM" id="SignalP"/>
    </source>
</evidence>
<dbReference type="PRINTS" id="PR00007">
    <property type="entry name" value="COMPLEMNTC1Q"/>
</dbReference>
<dbReference type="InterPro" id="IPR050822">
    <property type="entry name" value="Cerebellin_Synaptic_Org"/>
</dbReference>
<evidence type="ECO:0000256" key="2">
    <source>
        <dbReference type="ARBA" id="ARBA00022525"/>
    </source>
</evidence>
<keyword evidence="2" id="KW-0964">Secreted</keyword>
<evidence type="ECO:0000259" key="5">
    <source>
        <dbReference type="PROSITE" id="PS50871"/>
    </source>
</evidence>
<dbReference type="InterPro" id="IPR008983">
    <property type="entry name" value="Tumour_necrosis_fac-like_dom"/>
</dbReference>
<dbReference type="PROSITE" id="PS50871">
    <property type="entry name" value="C1Q"/>
    <property type="match status" value="1"/>
</dbReference>
<gene>
    <name evidence="6" type="ORF">FSP39_019128</name>
</gene>
<dbReference type="SUPFAM" id="SSF49842">
    <property type="entry name" value="TNF-like"/>
    <property type="match status" value="1"/>
</dbReference>
<dbReference type="Pfam" id="PF00386">
    <property type="entry name" value="C1q"/>
    <property type="match status" value="1"/>
</dbReference>
<dbReference type="SMART" id="SM00110">
    <property type="entry name" value="C1Q"/>
    <property type="match status" value="1"/>
</dbReference>
<proteinExistence type="predicted"/>
<sequence length="143" mass="15879">MVKFKSILLFLSAKAVGFFARLTKDIAHLGDGQTIEFDTVVTNEGNAYDPRHDHFIAPVAGLYQISVSIMSIPNQNIHCRILKNGVMVSQLYGALADYDADTQVIVLDLQAGDMIWVVHSGGGNERINIYNSYFSGFLIKQHF</sequence>
<comment type="caution">
    <text evidence="6">The sequence shown here is derived from an EMBL/GenBank/DDBJ whole genome shotgun (WGS) entry which is preliminary data.</text>
</comment>
<evidence type="ECO:0000313" key="7">
    <source>
        <dbReference type="Proteomes" id="UP001186944"/>
    </source>
</evidence>
<evidence type="ECO:0000256" key="3">
    <source>
        <dbReference type="ARBA" id="ARBA00022729"/>
    </source>
</evidence>
<evidence type="ECO:0000256" key="1">
    <source>
        <dbReference type="ARBA" id="ARBA00004613"/>
    </source>
</evidence>
<dbReference type="AlphaFoldDB" id="A0AA88XFZ3"/>
<name>A0AA88XFZ3_PINIB</name>
<accession>A0AA88XFZ3</accession>
<keyword evidence="3 4" id="KW-0732">Signal</keyword>
<feature type="domain" description="C1q" evidence="5">
    <location>
        <begin position="11"/>
        <end position="143"/>
    </location>
</feature>
<protein>
    <recommendedName>
        <fullName evidence="5">C1q domain-containing protein</fullName>
    </recommendedName>
</protein>